<dbReference type="EMBL" id="BPWL01000007">
    <property type="protein sequence ID" value="GJJ12425.1"/>
    <property type="molecule type" value="Genomic_DNA"/>
</dbReference>
<dbReference type="InterPro" id="IPR007219">
    <property type="entry name" value="XnlR_reg_dom"/>
</dbReference>
<evidence type="ECO:0000256" key="3">
    <source>
        <dbReference type="SAM" id="MobiDB-lite"/>
    </source>
</evidence>
<dbReference type="GO" id="GO:0008270">
    <property type="term" value="F:zinc ion binding"/>
    <property type="evidence" value="ECO:0007669"/>
    <property type="project" value="InterPro"/>
</dbReference>
<keyword evidence="1" id="KW-0479">Metal-binding</keyword>
<dbReference type="GO" id="GO:0003677">
    <property type="term" value="F:DNA binding"/>
    <property type="evidence" value="ECO:0007669"/>
    <property type="project" value="InterPro"/>
</dbReference>
<dbReference type="SMART" id="SM00066">
    <property type="entry name" value="GAL4"/>
    <property type="match status" value="1"/>
</dbReference>
<protein>
    <recommendedName>
        <fullName evidence="4">Zn(2)-C6 fungal-type domain-containing protein</fullName>
    </recommendedName>
</protein>
<dbReference type="PANTHER" id="PTHR47783:SF1">
    <property type="entry name" value="ZN(II)2CYS6 TRANSCRIPTION FACTOR (EUROFUNG)"/>
    <property type="match status" value="1"/>
</dbReference>
<name>A0AAV5AHR6_9AGAM</name>
<dbReference type="AlphaFoldDB" id="A0AAV5AHR6"/>
<feature type="domain" description="Zn(2)-C6 fungal-type" evidence="4">
    <location>
        <begin position="29"/>
        <end position="61"/>
    </location>
</feature>
<dbReference type="InterPro" id="IPR036864">
    <property type="entry name" value="Zn2-C6_fun-type_DNA-bd_sf"/>
</dbReference>
<dbReference type="CDD" id="cd00067">
    <property type="entry name" value="GAL4"/>
    <property type="match status" value="1"/>
</dbReference>
<sequence>MENFRFILENPHPDANNTKQRKRARLVTACDSCRIKKIKCQQTSPNGRCEACKTAKTPCLFGDRDRYQAERGVSCAWSPPMQDIDMQALPPASSSSSSSSPNLSIRKGKSLAYSPYAIQISAPTSRSGTPSSSFSSAYSQQFQSDSSIESSGGGTSSKKLLPFAHQFLQHPSSFDNNFTSFHDDIPLFDHQRSRFPHPQRMHYLATLFFDTVGHSFPFLDRVDVLHRIEQKTCSAILANCLASLALRFSNNPENLSAASSFYDMAKNLAANAISVPSIEALHALICLSWTEYGAGQMDTFWIFSRMVITMCLDLGLGHEATIQVATTPEVRTRLRLTWWTVVCIADIAASWATGRSTTIDLSKYDTKFPQGNDERTVLFRTVTQLYLLRNKVSRIIESYIGNRSTSSLEWALSESQLELDRINESLPYSLTFGVENLARAKECNYATIFIQTHFLIYATNILINRPSLLTPYDLPMTVNSNTHMESAQSSVKSFLEILMIIHDVLPTPLQEPFMDLPLLVAIRFLMKDIQNFQLNSSNASTKPWQLVLFDICKDNLMSVASHCGNNGSFETLLKQKSGIFLQPETSLLTDTQLATDLFTAPNSNMDWIFRPPLTDDNSSDTSSSFRSSSRELSPFITPNPTPSREPVRFVHSIPPLVQSLEGEVTTPNKLNYGFPALTETPVYQYNDYSNSPPFFSVNNSRSSFTISLDPQRNLQKLGDQFPPPWPLTS</sequence>
<feature type="compositionally biased region" description="Low complexity" evidence="3">
    <location>
        <begin position="612"/>
        <end position="635"/>
    </location>
</feature>
<evidence type="ECO:0000259" key="4">
    <source>
        <dbReference type="PROSITE" id="PS50048"/>
    </source>
</evidence>
<keyword evidence="2" id="KW-0539">Nucleus</keyword>
<organism evidence="5 6">
    <name type="scientific">Clathrus columnatus</name>
    <dbReference type="NCBI Taxonomy" id="1419009"/>
    <lineage>
        <taxon>Eukaryota</taxon>
        <taxon>Fungi</taxon>
        <taxon>Dikarya</taxon>
        <taxon>Basidiomycota</taxon>
        <taxon>Agaricomycotina</taxon>
        <taxon>Agaricomycetes</taxon>
        <taxon>Phallomycetidae</taxon>
        <taxon>Phallales</taxon>
        <taxon>Clathraceae</taxon>
        <taxon>Clathrus</taxon>
    </lineage>
</organism>
<dbReference type="PANTHER" id="PTHR47783">
    <property type="entry name" value="ZN(II)2CYS6 TRANSCRIPTION FACTOR (EUROFUNG)-RELATED"/>
    <property type="match status" value="1"/>
</dbReference>
<evidence type="ECO:0000256" key="1">
    <source>
        <dbReference type="ARBA" id="ARBA00022723"/>
    </source>
</evidence>
<feature type="region of interest" description="Disordered" evidence="3">
    <location>
        <begin position="1"/>
        <end position="20"/>
    </location>
</feature>
<dbReference type="Pfam" id="PF00172">
    <property type="entry name" value="Zn_clus"/>
    <property type="match status" value="1"/>
</dbReference>
<reference evidence="5" key="1">
    <citation type="submission" date="2021-10" db="EMBL/GenBank/DDBJ databases">
        <title>De novo Genome Assembly of Clathrus columnatus (Basidiomycota, Fungi) Using Illumina and Nanopore Sequence Data.</title>
        <authorList>
            <person name="Ogiso-Tanaka E."/>
            <person name="Itagaki H."/>
            <person name="Hosoya T."/>
            <person name="Hosaka K."/>
        </authorList>
    </citation>
    <scope>NUCLEOTIDE SEQUENCE</scope>
    <source>
        <strain evidence="5">MO-923</strain>
    </source>
</reference>
<dbReference type="Proteomes" id="UP001050691">
    <property type="component" value="Unassembled WGS sequence"/>
</dbReference>
<dbReference type="PROSITE" id="PS50048">
    <property type="entry name" value="ZN2_CY6_FUNGAL_2"/>
    <property type="match status" value="1"/>
</dbReference>
<dbReference type="GO" id="GO:0006351">
    <property type="term" value="P:DNA-templated transcription"/>
    <property type="evidence" value="ECO:0007669"/>
    <property type="project" value="InterPro"/>
</dbReference>
<gene>
    <name evidence="5" type="ORF">Clacol_006667</name>
</gene>
<dbReference type="GO" id="GO:0000981">
    <property type="term" value="F:DNA-binding transcription factor activity, RNA polymerase II-specific"/>
    <property type="evidence" value="ECO:0007669"/>
    <property type="project" value="InterPro"/>
</dbReference>
<dbReference type="SUPFAM" id="SSF57701">
    <property type="entry name" value="Zn2/Cys6 DNA-binding domain"/>
    <property type="match status" value="1"/>
</dbReference>
<dbReference type="PROSITE" id="PS00463">
    <property type="entry name" value="ZN2_CY6_FUNGAL_1"/>
    <property type="match status" value="1"/>
</dbReference>
<dbReference type="Pfam" id="PF04082">
    <property type="entry name" value="Fungal_trans"/>
    <property type="match status" value="1"/>
</dbReference>
<keyword evidence="6" id="KW-1185">Reference proteome</keyword>
<comment type="caution">
    <text evidence="5">The sequence shown here is derived from an EMBL/GenBank/DDBJ whole genome shotgun (WGS) entry which is preliminary data.</text>
</comment>
<evidence type="ECO:0000256" key="2">
    <source>
        <dbReference type="ARBA" id="ARBA00023242"/>
    </source>
</evidence>
<dbReference type="SMART" id="SM00906">
    <property type="entry name" value="Fungal_trans"/>
    <property type="match status" value="1"/>
</dbReference>
<evidence type="ECO:0000313" key="5">
    <source>
        <dbReference type="EMBL" id="GJJ12425.1"/>
    </source>
</evidence>
<accession>A0AAV5AHR6</accession>
<evidence type="ECO:0000313" key="6">
    <source>
        <dbReference type="Proteomes" id="UP001050691"/>
    </source>
</evidence>
<dbReference type="InterPro" id="IPR001138">
    <property type="entry name" value="Zn2Cys6_DnaBD"/>
</dbReference>
<feature type="region of interest" description="Disordered" evidence="3">
    <location>
        <begin position="86"/>
        <end position="106"/>
    </location>
</feature>
<feature type="region of interest" description="Disordered" evidence="3">
    <location>
        <begin position="609"/>
        <end position="644"/>
    </location>
</feature>
<dbReference type="CDD" id="cd12148">
    <property type="entry name" value="fungal_TF_MHR"/>
    <property type="match status" value="1"/>
</dbReference>
<dbReference type="Gene3D" id="4.10.240.10">
    <property type="entry name" value="Zn(2)-C6 fungal-type DNA-binding domain"/>
    <property type="match status" value="1"/>
</dbReference>
<proteinExistence type="predicted"/>